<comment type="caution">
    <text evidence="1">The sequence shown here is derived from an EMBL/GenBank/DDBJ whole genome shotgun (WGS) entry which is preliminary data.</text>
</comment>
<accession>A0ABV2KW53</accession>
<evidence type="ECO:0000313" key="2">
    <source>
        <dbReference type="Proteomes" id="UP001549167"/>
    </source>
</evidence>
<evidence type="ECO:0000313" key="1">
    <source>
        <dbReference type="EMBL" id="MET3683327.1"/>
    </source>
</evidence>
<evidence type="ECO:0008006" key="3">
    <source>
        <dbReference type="Google" id="ProtNLM"/>
    </source>
</evidence>
<protein>
    <recommendedName>
        <fullName evidence="3">Lipocalin-like domain-containing protein</fullName>
    </recommendedName>
</protein>
<proteinExistence type="predicted"/>
<reference evidence="1 2" key="1">
    <citation type="submission" date="2024-06" db="EMBL/GenBank/DDBJ databases">
        <title>Genomic Encyclopedia of Type Strains, Phase IV (KMG-IV): sequencing the most valuable type-strain genomes for metagenomic binning, comparative biology and taxonomic classification.</title>
        <authorList>
            <person name="Goeker M."/>
        </authorList>
    </citation>
    <scope>NUCLEOTIDE SEQUENCE [LARGE SCALE GENOMIC DNA]</scope>
    <source>
        <strain evidence="1 2">DSM 23520</strain>
    </source>
</reference>
<sequence>MTRIGITIFLMILLAACQNGDATEANESDQMAEALKPFETSKPSDVSAYLGTWSTYKGEGSGYEQLRLQESEDGYEIQYDLMDYDGRVLKSMLGPLDGLRDGQGVFDYNADRYGNNGQLEVHLQADGVQFYNKVDGETVKEIFFNQKISR</sequence>
<gene>
    <name evidence="1" type="ORF">ABID56_001422</name>
</gene>
<organism evidence="1 2">
    <name type="scientific">Alkalibacillus flavidus</name>
    <dbReference type="NCBI Taxonomy" id="546021"/>
    <lineage>
        <taxon>Bacteria</taxon>
        <taxon>Bacillati</taxon>
        <taxon>Bacillota</taxon>
        <taxon>Bacilli</taxon>
        <taxon>Bacillales</taxon>
        <taxon>Bacillaceae</taxon>
        <taxon>Alkalibacillus</taxon>
    </lineage>
</organism>
<dbReference type="EMBL" id="JBEPMX010000006">
    <property type="protein sequence ID" value="MET3683327.1"/>
    <property type="molecule type" value="Genomic_DNA"/>
</dbReference>
<name>A0ABV2KW53_9BACI</name>
<dbReference type="RefSeq" id="WP_354219909.1">
    <property type="nucleotide sequence ID" value="NZ_JBEPMX010000006.1"/>
</dbReference>
<dbReference type="PROSITE" id="PS51257">
    <property type="entry name" value="PROKAR_LIPOPROTEIN"/>
    <property type="match status" value="1"/>
</dbReference>
<keyword evidence="2" id="KW-1185">Reference proteome</keyword>
<dbReference type="Proteomes" id="UP001549167">
    <property type="component" value="Unassembled WGS sequence"/>
</dbReference>